<protein>
    <submittedName>
        <fullName evidence="2">Uncharacterized protein</fullName>
    </submittedName>
</protein>
<sequence>MERYERKQRQKSKNKLKVFFILALVIGLIFGLSLLDDILRNMTDTKEQQIYGIKLEDDSYTIQLFGKDYTIDQEIINSIINNIKSAGENVIDIVDKYKDKILNK</sequence>
<evidence type="ECO:0000313" key="2">
    <source>
        <dbReference type="EMBL" id="KNF09363.1"/>
    </source>
</evidence>
<name>A0A0L0WD18_GOTPU</name>
<keyword evidence="3" id="KW-1185">Reference proteome</keyword>
<accession>A0A0L0WD18</accession>
<comment type="caution">
    <text evidence="2">The sequence shown here is derived from an EMBL/GenBank/DDBJ whole genome shotgun (WGS) entry which is preliminary data.</text>
</comment>
<dbReference type="STRING" id="1503.CLPU_3c01410"/>
<keyword evidence="1" id="KW-0812">Transmembrane</keyword>
<keyword evidence="1" id="KW-0472">Membrane</keyword>
<dbReference type="EMBL" id="LGSS01000003">
    <property type="protein sequence ID" value="KNF09363.1"/>
    <property type="molecule type" value="Genomic_DNA"/>
</dbReference>
<dbReference type="Proteomes" id="UP000037267">
    <property type="component" value="Unassembled WGS sequence"/>
</dbReference>
<feature type="transmembrane region" description="Helical" evidence="1">
    <location>
        <begin position="16"/>
        <end position="35"/>
    </location>
</feature>
<reference evidence="3" key="1">
    <citation type="submission" date="2015-07" db="EMBL/GenBank/DDBJ databases">
        <title>Draft genome sequence of the purine-degrading Gottschalkia purinilyticum DSM 1384 (formerly Clostridium purinilyticum).</title>
        <authorList>
            <person name="Poehlein A."/>
            <person name="Schiel-Bengelsdorf B."/>
            <person name="Bengelsdorf F.R."/>
            <person name="Daniel R."/>
            <person name="Duerre P."/>
        </authorList>
    </citation>
    <scope>NUCLEOTIDE SEQUENCE [LARGE SCALE GENOMIC DNA]</scope>
    <source>
        <strain evidence="3">DSM 1384</strain>
    </source>
</reference>
<evidence type="ECO:0000256" key="1">
    <source>
        <dbReference type="SAM" id="Phobius"/>
    </source>
</evidence>
<gene>
    <name evidence="2" type="ORF">CLPU_3c01410</name>
</gene>
<organism evidence="2 3">
    <name type="scientific">Gottschalkia purinilytica</name>
    <name type="common">Clostridium purinilyticum</name>
    <dbReference type="NCBI Taxonomy" id="1503"/>
    <lineage>
        <taxon>Bacteria</taxon>
        <taxon>Bacillati</taxon>
        <taxon>Bacillota</taxon>
        <taxon>Tissierellia</taxon>
        <taxon>Tissierellales</taxon>
        <taxon>Gottschalkiaceae</taxon>
        <taxon>Gottschalkia</taxon>
    </lineage>
</organism>
<dbReference type="AlphaFoldDB" id="A0A0L0WD18"/>
<keyword evidence="1" id="KW-1133">Transmembrane helix</keyword>
<proteinExistence type="predicted"/>
<evidence type="ECO:0000313" key="3">
    <source>
        <dbReference type="Proteomes" id="UP000037267"/>
    </source>
</evidence>